<name>A0A179SJ10_9HYPH</name>
<dbReference type="EMBL" id="LWHQ01000005">
    <property type="protein sequence ID" value="OAS27459.1"/>
    <property type="molecule type" value="Genomic_DNA"/>
</dbReference>
<dbReference type="InterPro" id="IPR009363">
    <property type="entry name" value="Phage_Mu_Gp16"/>
</dbReference>
<comment type="caution">
    <text evidence="2">The sequence shown here is derived from an EMBL/GenBank/DDBJ whole genome shotgun (WGS) entry which is preliminary data.</text>
</comment>
<reference evidence="2 3" key="1">
    <citation type="submission" date="2016-04" db="EMBL/GenBank/DDBJ databases">
        <authorList>
            <person name="Evans L.H."/>
            <person name="Alamgir A."/>
            <person name="Owens N."/>
            <person name="Weber N.D."/>
            <person name="Virtaneva K."/>
            <person name="Barbian K."/>
            <person name="Babar A."/>
            <person name="Rosenke K."/>
        </authorList>
    </citation>
    <scope>NUCLEOTIDE SEQUENCE [LARGE SCALE GENOMIC DNA]</scope>
    <source>
        <strain evidence="2 3">PMB02</strain>
    </source>
</reference>
<sequence>MIRPGQRKLLERARAAVAPDPGKFIDALRRCGGADRVEDLTAAGFARLMDHFTVTGFKCRQRPTLSARTRTMVEEARDRLKLSNHTYAADLRGHAGISDLRDMSGRGLLELLTQWEGRGLDVPAFVAARREITPSQIRLIQVARKKIEMEDPRYHRMVQDYGGVVTASDLDRRGFDLVLAFLEAEGFERQPAPSTQPAFGRRPGFASPEQVELIRALWREWSGHPAEPETAIEAGLNAWLERFHGASSLRFLTVARAGKVITALKSMARRRGSTPSEASHERGGPGGNAVPAPRR</sequence>
<accession>A0A179SJ10</accession>
<evidence type="ECO:0000313" key="3">
    <source>
        <dbReference type="Proteomes" id="UP000078316"/>
    </source>
</evidence>
<dbReference type="STRING" id="427683.A5481_01470"/>
<dbReference type="AlphaFoldDB" id="A0A179SJ10"/>
<proteinExistence type="predicted"/>
<protein>
    <recommendedName>
        <fullName evidence="4">DUF1018 domain-containing protein</fullName>
    </recommendedName>
</protein>
<dbReference type="Pfam" id="PF06252">
    <property type="entry name" value="GemA"/>
    <property type="match status" value="1"/>
</dbReference>
<organism evidence="2 3">
    <name type="scientific">Methylobacterium platani</name>
    <dbReference type="NCBI Taxonomy" id="427683"/>
    <lineage>
        <taxon>Bacteria</taxon>
        <taxon>Pseudomonadati</taxon>
        <taxon>Pseudomonadota</taxon>
        <taxon>Alphaproteobacteria</taxon>
        <taxon>Hyphomicrobiales</taxon>
        <taxon>Methylobacteriaceae</taxon>
        <taxon>Methylobacterium</taxon>
    </lineage>
</organism>
<feature type="region of interest" description="Disordered" evidence="1">
    <location>
        <begin position="266"/>
        <end position="295"/>
    </location>
</feature>
<dbReference type="OrthoDB" id="7360086at2"/>
<dbReference type="RefSeq" id="WP_053082393.1">
    <property type="nucleotide sequence ID" value="NZ_LWHQ01000005.1"/>
</dbReference>
<evidence type="ECO:0000313" key="2">
    <source>
        <dbReference type="EMBL" id="OAS27459.1"/>
    </source>
</evidence>
<evidence type="ECO:0008006" key="4">
    <source>
        <dbReference type="Google" id="ProtNLM"/>
    </source>
</evidence>
<evidence type="ECO:0000256" key="1">
    <source>
        <dbReference type="SAM" id="MobiDB-lite"/>
    </source>
</evidence>
<gene>
    <name evidence="2" type="ORF">A5481_01470</name>
</gene>
<dbReference type="Proteomes" id="UP000078316">
    <property type="component" value="Unassembled WGS sequence"/>
</dbReference>